<dbReference type="KEGG" id="fgg:FSB75_08495"/>
<dbReference type="AlphaFoldDB" id="A0A5B8UHN1"/>
<reference evidence="1 2" key="1">
    <citation type="journal article" date="2015" name="Int. J. Syst. Evol. Microbiol.">
        <title>Flavisolibacter ginsenosidimutans sp. nov., with ginsenoside-converting activity isolated from soil used for cultivating ginseng.</title>
        <authorList>
            <person name="Zhao Y."/>
            <person name="Liu Q."/>
            <person name="Kang M.S."/>
            <person name="Jin F."/>
            <person name="Yu H."/>
            <person name="Im W.T."/>
        </authorList>
    </citation>
    <scope>NUCLEOTIDE SEQUENCE [LARGE SCALE GENOMIC DNA]</scope>
    <source>
        <strain evidence="1 2">Gsoil 636</strain>
    </source>
</reference>
<sequence length="63" mass="7668">MEKLTKETEIIQYMSKMNDEQKEWQLGRSQSRNFEQTQEARIRLISGRRPKMMLMLLTSMMKK</sequence>
<proteinExistence type="predicted"/>
<protein>
    <submittedName>
        <fullName evidence="1">Uncharacterized protein</fullName>
    </submittedName>
</protein>
<name>A0A5B8UHN1_9BACT</name>
<keyword evidence="2" id="KW-1185">Reference proteome</keyword>
<organism evidence="1 2">
    <name type="scientific">Flavisolibacter ginsenosidimutans</name>
    <dbReference type="NCBI Taxonomy" id="661481"/>
    <lineage>
        <taxon>Bacteria</taxon>
        <taxon>Pseudomonadati</taxon>
        <taxon>Bacteroidota</taxon>
        <taxon>Chitinophagia</taxon>
        <taxon>Chitinophagales</taxon>
        <taxon>Chitinophagaceae</taxon>
        <taxon>Flavisolibacter</taxon>
    </lineage>
</organism>
<dbReference type="EMBL" id="CP042433">
    <property type="protein sequence ID" value="QEC55932.1"/>
    <property type="molecule type" value="Genomic_DNA"/>
</dbReference>
<accession>A0A5B8UHN1</accession>
<gene>
    <name evidence="1" type="ORF">FSB75_08495</name>
</gene>
<dbReference type="Proteomes" id="UP000321204">
    <property type="component" value="Chromosome"/>
</dbReference>
<evidence type="ECO:0000313" key="1">
    <source>
        <dbReference type="EMBL" id="QEC55932.1"/>
    </source>
</evidence>
<evidence type="ECO:0000313" key="2">
    <source>
        <dbReference type="Proteomes" id="UP000321204"/>
    </source>
</evidence>
<dbReference type="RefSeq" id="WP_146785598.1">
    <property type="nucleotide sequence ID" value="NZ_BAABIO010000001.1"/>
</dbReference>